<evidence type="ECO:0008006" key="8">
    <source>
        <dbReference type="Google" id="ProtNLM"/>
    </source>
</evidence>
<dbReference type="GO" id="GO:0005351">
    <property type="term" value="F:carbohydrate:proton symporter activity"/>
    <property type="evidence" value="ECO:0007669"/>
    <property type="project" value="TreeGrafter"/>
</dbReference>
<keyword evidence="2 5" id="KW-0812">Transmembrane</keyword>
<feature type="transmembrane region" description="Helical" evidence="5">
    <location>
        <begin position="149"/>
        <end position="167"/>
    </location>
</feature>
<dbReference type="Proteomes" id="UP000215305">
    <property type="component" value="Unassembled WGS sequence"/>
</dbReference>
<keyword evidence="3 5" id="KW-1133">Transmembrane helix</keyword>
<gene>
    <name evidence="6" type="ORF">CDV56_105023</name>
</gene>
<dbReference type="AlphaFoldDB" id="A0A397GP48"/>
<dbReference type="SUPFAM" id="SSF103473">
    <property type="entry name" value="MFS general substrate transporter"/>
    <property type="match status" value="1"/>
</dbReference>
<feature type="transmembrane region" description="Helical" evidence="5">
    <location>
        <begin position="79"/>
        <end position="98"/>
    </location>
</feature>
<keyword evidence="4 5" id="KW-0472">Membrane</keyword>
<dbReference type="Pfam" id="PF00083">
    <property type="entry name" value="Sugar_tr"/>
    <property type="match status" value="1"/>
</dbReference>
<dbReference type="Gene3D" id="1.20.1250.20">
    <property type="entry name" value="MFS general substrate transporter like domains"/>
    <property type="match status" value="2"/>
</dbReference>
<name>A0A397GP48_ASPTH</name>
<dbReference type="GO" id="GO:0016020">
    <property type="term" value="C:membrane"/>
    <property type="evidence" value="ECO:0007669"/>
    <property type="project" value="UniProtKB-SubCell"/>
</dbReference>
<dbReference type="PANTHER" id="PTHR48022:SF5">
    <property type="entry name" value="ALPHA-GLUCOSIDES PERMEASE MPH2-RELATED"/>
    <property type="match status" value="1"/>
</dbReference>
<dbReference type="RefSeq" id="XP_026613422.1">
    <property type="nucleotide sequence ID" value="XM_026758642.1"/>
</dbReference>
<dbReference type="GeneID" id="38126997"/>
<proteinExistence type="predicted"/>
<accession>A0A397GP48</accession>
<organism evidence="6 7">
    <name type="scientific">Aspergillus thermomutatus</name>
    <name type="common">Neosartorya pseudofischeri</name>
    <dbReference type="NCBI Taxonomy" id="41047"/>
    <lineage>
        <taxon>Eukaryota</taxon>
        <taxon>Fungi</taxon>
        <taxon>Dikarya</taxon>
        <taxon>Ascomycota</taxon>
        <taxon>Pezizomycotina</taxon>
        <taxon>Eurotiomycetes</taxon>
        <taxon>Eurotiomycetidae</taxon>
        <taxon>Eurotiales</taxon>
        <taxon>Aspergillaceae</taxon>
        <taxon>Aspergillus</taxon>
        <taxon>Aspergillus subgen. Fumigati</taxon>
    </lineage>
</organism>
<dbReference type="VEuPathDB" id="FungiDB:CDV56_105023"/>
<comment type="caution">
    <text evidence="6">The sequence shown here is derived from an EMBL/GenBank/DDBJ whole genome shotgun (WGS) entry which is preliminary data.</text>
</comment>
<feature type="transmembrane region" description="Helical" evidence="5">
    <location>
        <begin position="26"/>
        <end position="47"/>
    </location>
</feature>
<evidence type="ECO:0000256" key="3">
    <source>
        <dbReference type="ARBA" id="ARBA00022989"/>
    </source>
</evidence>
<evidence type="ECO:0000313" key="6">
    <source>
        <dbReference type="EMBL" id="RHZ52832.1"/>
    </source>
</evidence>
<evidence type="ECO:0000256" key="5">
    <source>
        <dbReference type="SAM" id="Phobius"/>
    </source>
</evidence>
<keyword evidence="7" id="KW-1185">Reference proteome</keyword>
<dbReference type="InterPro" id="IPR036259">
    <property type="entry name" value="MFS_trans_sf"/>
</dbReference>
<evidence type="ECO:0000256" key="1">
    <source>
        <dbReference type="ARBA" id="ARBA00004141"/>
    </source>
</evidence>
<feature type="transmembrane region" description="Helical" evidence="5">
    <location>
        <begin position="54"/>
        <end position="73"/>
    </location>
</feature>
<dbReference type="PANTHER" id="PTHR48022">
    <property type="entry name" value="PLASTIDIC GLUCOSE TRANSPORTER 4"/>
    <property type="match status" value="1"/>
</dbReference>
<comment type="subcellular location">
    <subcellularLocation>
        <location evidence="1">Membrane</location>
        <topology evidence="1">Multi-pass membrane protein</topology>
    </subcellularLocation>
</comment>
<dbReference type="EMBL" id="NKHU02000130">
    <property type="protein sequence ID" value="RHZ52832.1"/>
    <property type="molecule type" value="Genomic_DNA"/>
</dbReference>
<sequence length="210" mass="22745">MALPAFQMVFGYGYQGQLLIDATWNALWVAMTSVGMIFGGVVCGTFSDLWGRKAGMLLGSILSTISMAVQYIAGSASVLLAGKIWAFPSAIILFLTILPESPHYLMHKGKLEAAKKSLKTLHTPQYNISLAISSLQQESIAEAITSQSSFSTGLLGNVLMWIAMGYISHQPMLFTSTLVNLIILLTVGIAGIFSAYKSVMLYITIMINFM</sequence>
<evidence type="ECO:0000313" key="7">
    <source>
        <dbReference type="Proteomes" id="UP000215305"/>
    </source>
</evidence>
<evidence type="ECO:0000256" key="4">
    <source>
        <dbReference type="ARBA" id="ARBA00023136"/>
    </source>
</evidence>
<protein>
    <recommendedName>
        <fullName evidence="8">Major facilitator superfamily (MFS) profile domain-containing protein</fullName>
    </recommendedName>
</protein>
<dbReference type="InterPro" id="IPR005828">
    <property type="entry name" value="MFS_sugar_transport-like"/>
</dbReference>
<dbReference type="OrthoDB" id="6612291at2759"/>
<dbReference type="InterPro" id="IPR050360">
    <property type="entry name" value="MFS_Sugar_Transporters"/>
</dbReference>
<evidence type="ECO:0000256" key="2">
    <source>
        <dbReference type="ARBA" id="ARBA00022692"/>
    </source>
</evidence>
<reference evidence="6" key="1">
    <citation type="submission" date="2018-08" db="EMBL/GenBank/DDBJ databases">
        <title>Draft genome sequence of azole-resistant Aspergillus thermomutatus (Neosartorya pseudofischeri) strain HMR AF 39, isolated from a human nasal aspirate.</title>
        <authorList>
            <person name="Parent-Michaud M."/>
            <person name="Dufresne P.J."/>
            <person name="Fournier E."/>
            <person name="Martineau C."/>
            <person name="Moreira S."/>
            <person name="Perkins V."/>
            <person name="De Repentigny L."/>
            <person name="Dufresne S.F."/>
        </authorList>
    </citation>
    <scope>NUCLEOTIDE SEQUENCE [LARGE SCALE GENOMIC DNA]</scope>
    <source>
        <strain evidence="6">HMR AF 39</strain>
    </source>
</reference>
<feature type="transmembrane region" description="Helical" evidence="5">
    <location>
        <begin position="173"/>
        <end position="196"/>
    </location>
</feature>